<gene>
    <name evidence="2" type="ORF">AOQ84DRAFT_286308</name>
</gene>
<accession>A0A8E2JWA8</accession>
<reference evidence="2 3" key="1">
    <citation type="journal article" date="2016" name="Nat. Commun.">
        <title>Ectomycorrhizal ecology is imprinted in the genome of the dominant symbiotic fungus Cenococcum geophilum.</title>
        <authorList>
            <consortium name="DOE Joint Genome Institute"/>
            <person name="Peter M."/>
            <person name="Kohler A."/>
            <person name="Ohm R.A."/>
            <person name="Kuo A."/>
            <person name="Krutzmann J."/>
            <person name="Morin E."/>
            <person name="Arend M."/>
            <person name="Barry K.W."/>
            <person name="Binder M."/>
            <person name="Choi C."/>
            <person name="Clum A."/>
            <person name="Copeland A."/>
            <person name="Grisel N."/>
            <person name="Haridas S."/>
            <person name="Kipfer T."/>
            <person name="LaButti K."/>
            <person name="Lindquist E."/>
            <person name="Lipzen A."/>
            <person name="Maire R."/>
            <person name="Meier B."/>
            <person name="Mihaltcheva S."/>
            <person name="Molinier V."/>
            <person name="Murat C."/>
            <person name="Poggeler S."/>
            <person name="Quandt C.A."/>
            <person name="Sperisen C."/>
            <person name="Tritt A."/>
            <person name="Tisserant E."/>
            <person name="Crous P.W."/>
            <person name="Henrissat B."/>
            <person name="Nehls U."/>
            <person name="Egli S."/>
            <person name="Spatafora J.W."/>
            <person name="Grigoriev I.V."/>
            <person name="Martin F.M."/>
        </authorList>
    </citation>
    <scope>NUCLEOTIDE SEQUENCE [LARGE SCALE GENOMIC DNA]</scope>
    <source>
        <strain evidence="2 3">CBS 207.34</strain>
    </source>
</reference>
<proteinExistence type="predicted"/>
<dbReference type="EMBL" id="KV748965">
    <property type="protein sequence ID" value="OCL11883.1"/>
    <property type="molecule type" value="Genomic_DNA"/>
</dbReference>
<keyword evidence="1" id="KW-0472">Membrane</keyword>
<feature type="transmembrane region" description="Helical" evidence="1">
    <location>
        <begin position="40"/>
        <end position="60"/>
    </location>
</feature>
<keyword evidence="1" id="KW-0812">Transmembrane</keyword>
<feature type="transmembrane region" description="Helical" evidence="1">
    <location>
        <begin position="354"/>
        <end position="376"/>
    </location>
</feature>
<keyword evidence="1" id="KW-1133">Transmembrane helix</keyword>
<organism evidence="2 3">
    <name type="scientific">Glonium stellatum</name>
    <dbReference type="NCBI Taxonomy" id="574774"/>
    <lineage>
        <taxon>Eukaryota</taxon>
        <taxon>Fungi</taxon>
        <taxon>Dikarya</taxon>
        <taxon>Ascomycota</taxon>
        <taxon>Pezizomycotina</taxon>
        <taxon>Dothideomycetes</taxon>
        <taxon>Pleosporomycetidae</taxon>
        <taxon>Gloniales</taxon>
        <taxon>Gloniaceae</taxon>
        <taxon>Glonium</taxon>
    </lineage>
</organism>
<keyword evidence="3" id="KW-1185">Reference proteome</keyword>
<protein>
    <submittedName>
        <fullName evidence="2">Uncharacterized protein</fullName>
    </submittedName>
</protein>
<sequence length="425" mass="46867">MLAVTGYAIPINQTNAGNSVLDHFSNHGDPNLVCTPSTKVSIVLFLFTNYLAHCATVVSYPGETGRSSGISGVLALFFPASGIIKAMNALIRRPRLFGKNEVETATRAGALVMVVRDEHEKTDDEWHLWPQAEWLKMYRPLWMRDHLPVIEKSMPMLPPAAKHFFSIHGIYRLPPGYRFAPVPSDAKIEVGPKNDEKDADAKIDVSYSYNFAKTALALLQTVSAGATLYRTRGNQIAIYGYSAFGLTVAPYLVMSIVNGLAQMVMPQYPRLYMVWSSEMDEAKKRGGHFDSIIGRLSDPKETSTCTATFKEIDGSLKFSITENPIAVVGLVSVAIIGALTGFRHGQSTRAQRAWILLWFSFGAAFGSLGPTITRLFVRSLERKGMHKWFGLVTVAITFGLFFVPAIGGFVVVIQMLNEYGTCIRP</sequence>
<evidence type="ECO:0000256" key="1">
    <source>
        <dbReference type="SAM" id="Phobius"/>
    </source>
</evidence>
<evidence type="ECO:0000313" key="3">
    <source>
        <dbReference type="Proteomes" id="UP000250140"/>
    </source>
</evidence>
<dbReference type="Proteomes" id="UP000250140">
    <property type="component" value="Unassembled WGS sequence"/>
</dbReference>
<feature type="transmembrane region" description="Helical" evidence="1">
    <location>
        <begin position="325"/>
        <end position="342"/>
    </location>
</feature>
<dbReference type="AlphaFoldDB" id="A0A8E2JWA8"/>
<name>A0A8E2JWA8_9PEZI</name>
<feature type="transmembrane region" description="Helical" evidence="1">
    <location>
        <begin position="388"/>
        <end position="416"/>
    </location>
</feature>
<evidence type="ECO:0000313" key="2">
    <source>
        <dbReference type="EMBL" id="OCL11883.1"/>
    </source>
</evidence>
<dbReference type="OrthoDB" id="5406607at2759"/>
<feature type="transmembrane region" description="Helical" evidence="1">
    <location>
        <begin position="238"/>
        <end position="261"/>
    </location>
</feature>
<feature type="transmembrane region" description="Helical" evidence="1">
    <location>
        <begin position="72"/>
        <end position="91"/>
    </location>
</feature>